<keyword evidence="5" id="KW-1185">Reference proteome</keyword>
<name>A0A6M0H518_9CLOT</name>
<organism evidence="4 5">
    <name type="scientific">Clostridium senegalense</name>
    <dbReference type="NCBI Taxonomy" id="1465809"/>
    <lineage>
        <taxon>Bacteria</taxon>
        <taxon>Bacillati</taxon>
        <taxon>Bacillota</taxon>
        <taxon>Clostridia</taxon>
        <taxon>Eubacteriales</taxon>
        <taxon>Clostridiaceae</taxon>
        <taxon>Clostridium</taxon>
    </lineage>
</organism>
<evidence type="ECO:0000256" key="1">
    <source>
        <dbReference type="ARBA" id="ARBA00022679"/>
    </source>
</evidence>
<dbReference type="Gene3D" id="3.40.630.30">
    <property type="match status" value="1"/>
</dbReference>
<dbReference type="PANTHER" id="PTHR43877">
    <property type="entry name" value="AMINOALKYLPHOSPHONATE N-ACETYLTRANSFERASE-RELATED-RELATED"/>
    <property type="match status" value="1"/>
</dbReference>
<gene>
    <name evidence="4" type="ORF">G3M99_13295</name>
</gene>
<dbReference type="InterPro" id="IPR016181">
    <property type="entry name" value="Acyl_CoA_acyltransferase"/>
</dbReference>
<feature type="domain" description="N-acetyltransferase" evidence="3">
    <location>
        <begin position="4"/>
        <end position="151"/>
    </location>
</feature>
<dbReference type="Proteomes" id="UP000481872">
    <property type="component" value="Unassembled WGS sequence"/>
</dbReference>
<dbReference type="SUPFAM" id="SSF55729">
    <property type="entry name" value="Acyl-CoA N-acyltransferases (Nat)"/>
    <property type="match status" value="1"/>
</dbReference>
<evidence type="ECO:0000313" key="4">
    <source>
        <dbReference type="EMBL" id="NEU05805.1"/>
    </source>
</evidence>
<evidence type="ECO:0000313" key="5">
    <source>
        <dbReference type="Proteomes" id="UP000481872"/>
    </source>
</evidence>
<proteinExistence type="predicted"/>
<dbReference type="RefSeq" id="WP_199870461.1">
    <property type="nucleotide sequence ID" value="NZ_JAAGPU010000026.1"/>
</dbReference>
<protein>
    <submittedName>
        <fullName evidence="4">GNAT family N-acetyltransferase</fullName>
    </submittedName>
</protein>
<dbReference type="Pfam" id="PF00583">
    <property type="entry name" value="Acetyltransf_1"/>
    <property type="match status" value="1"/>
</dbReference>
<comment type="caution">
    <text evidence="4">The sequence shown here is derived from an EMBL/GenBank/DDBJ whole genome shotgun (WGS) entry which is preliminary data.</text>
</comment>
<dbReference type="EMBL" id="JAAGPU010000026">
    <property type="protein sequence ID" value="NEU05805.1"/>
    <property type="molecule type" value="Genomic_DNA"/>
</dbReference>
<keyword evidence="1 4" id="KW-0808">Transferase</keyword>
<dbReference type="InterPro" id="IPR050832">
    <property type="entry name" value="Bact_Acetyltransf"/>
</dbReference>
<evidence type="ECO:0000256" key="2">
    <source>
        <dbReference type="ARBA" id="ARBA00023315"/>
    </source>
</evidence>
<accession>A0A6M0H518</accession>
<dbReference type="GO" id="GO:0016747">
    <property type="term" value="F:acyltransferase activity, transferring groups other than amino-acyl groups"/>
    <property type="evidence" value="ECO:0007669"/>
    <property type="project" value="InterPro"/>
</dbReference>
<dbReference type="PROSITE" id="PS51186">
    <property type="entry name" value="GNAT"/>
    <property type="match status" value="1"/>
</dbReference>
<dbReference type="CDD" id="cd04301">
    <property type="entry name" value="NAT_SF"/>
    <property type="match status" value="1"/>
</dbReference>
<reference evidence="4 5" key="1">
    <citation type="submission" date="2020-02" db="EMBL/GenBank/DDBJ databases">
        <title>Genome assembly of a novel Clostridium senegalense strain.</title>
        <authorList>
            <person name="Gupta T.B."/>
            <person name="Jauregui R."/>
            <person name="Maclean P."/>
            <person name="Nawarathana A."/>
            <person name="Brightwell G."/>
        </authorList>
    </citation>
    <scope>NUCLEOTIDE SEQUENCE [LARGE SCALE GENOMIC DNA]</scope>
    <source>
        <strain evidence="4 5">AGRFS4</strain>
    </source>
</reference>
<evidence type="ECO:0000259" key="3">
    <source>
        <dbReference type="PROSITE" id="PS51186"/>
    </source>
</evidence>
<dbReference type="AlphaFoldDB" id="A0A6M0H518"/>
<keyword evidence="2" id="KW-0012">Acyltransferase</keyword>
<sequence length="1045" mass="121297">MDGLKIVEYTPAYAKAIAKMWTMSTEGWNGSYANVTEESILESHKANSNLNTFLAVNNEEVLGYCALLSQKEALRIKLLNTRYDCHGNGIGKEIIKAVVNRALELDYPMIDLHTWSSNKKSIPFYKRCGFFLEKNKCSHCISFIPYILKIEALKGYFENEDWYSGLKQNMDMEPSGIEENGYEFYEYNWEINNKKLRLQFESRSRGLRLIETDDYLVSVIINDETFMFGKKYKVFYEIINKTGKAIKIKIKGEDDKTIKFQLNKEVDVHEKEIVEGEFYIKSSDKEIDDEKIYPAVVSQIFINNKIALFKVGILTRLPAKINILSESSERVSGQYSKFYINIKNNLCEEATFEFKLNKNDNIEFKNRDFKVKLNDNEKNSVEVPYYLKKPTVYSEWINVTAILKSGEKIEFKANVIEFFKGRGGKFGGETNTDYIIVNGAYSVILAKDDNCICFRKFKNQFRETVLFTPEFEMSNHNELLSKKIENICWYEENEHMILKGDYFFNNYSEMKVTLIVKLHITGIAQSYFEVYNLSDNKTDEEILIKQQIYHGELSRGVIPYNNKFIKLSDMALEDTTPFKSELLSENWIFSGDDNNTRSLWWDKDKLLHFGEWPYMYLEENVGIVNGKSKKTTKSIYVALTTFETWQDLRSFALKTFQKGLICNAEGDNLKDNKTLNLCTTNDCEVSINKGNPFIKDGASIELRKYNEIPIKGKIKVDSKKGLVCCIEKNFENMTLAMEVFTSMADEYDSDIISVKADLGSLLFEKNSALFKIKDVDFKTQIKKYEGFNIYSINNGVMTIKSSPDFTSGIYSLTYKNEEYLHSKFPNSEMRTWYNPWFGGIQTVPRNWYVQSTSLLNEKVITNFVKMTDTCGNQWHGIKTSLNITENEQYKGLKINEYYLMLPGVPVLCHTSEIINSTGEFMKNMLLGHRNFFNIGNDMMKNFITFKDSSNEIITYRAGVEFCDIFPSSSLLYGNYDIEDKIQIYANKEDTMERSTISVDDNVYLVTKKLDIANHDNIFMNPMFYIFTNKSIDDEMLNNLKNIQFK</sequence>
<dbReference type="InterPro" id="IPR000182">
    <property type="entry name" value="GNAT_dom"/>
</dbReference>